<dbReference type="CDD" id="cd06170">
    <property type="entry name" value="LuxR_C_like"/>
    <property type="match status" value="1"/>
</dbReference>
<dbReference type="PROSITE" id="PS50110">
    <property type="entry name" value="RESPONSE_REGULATORY"/>
    <property type="match status" value="1"/>
</dbReference>
<keyword evidence="2" id="KW-0238">DNA-binding</keyword>
<dbReference type="EMBL" id="CP041690">
    <property type="protein sequence ID" value="QEE20191.1"/>
    <property type="molecule type" value="Genomic_DNA"/>
</dbReference>
<dbReference type="Gene3D" id="3.40.50.2300">
    <property type="match status" value="1"/>
</dbReference>
<dbReference type="RefSeq" id="WP_147655727.1">
    <property type="nucleotide sequence ID" value="NZ_BMFM01000001.1"/>
</dbReference>
<dbReference type="CDD" id="cd17537">
    <property type="entry name" value="REC_FixJ"/>
    <property type="match status" value="1"/>
</dbReference>
<dbReference type="PRINTS" id="PR00038">
    <property type="entry name" value="HTHLUXR"/>
</dbReference>
<gene>
    <name evidence="4" type="ORF">FNA67_08375</name>
</gene>
<protein>
    <submittedName>
        <fullName evidence="4">Response regulator transcription factor</fullName>
    </submittedName>
</protein>
<dbReference type="InterPro" id="IPR001789">
    <property type="entry name" value="Sig_transdc_resp-reg_receiver"/>
</dbReference>
<evidence type="ECO:0000256" key="1">
    <source>
        <dbReference type="ARBA" id="ARBA00023015"/>
    </source>
</evidence>
<evidence type="ECO:0000256" key="2">
    <source>
        <dbReference type="ARBA" id="ARBA00023125"/>
    </source>
</evidence>
<evidence type="ECO:0000313" key="4">
    <source>
        <dbReference type="EMBL" id="QEE20191.1"/>
    </source>
</evidence>
<accession>A0A5B9DLK0</accession>
<dbReference type="SUPFAM" id="SSF52172">
    <property type="entry name" value="CheY-like"/>
    <property type="match status" value="1"/>
</dbReference>
<evidence type="ECO:0000313" key="5">
    <source>
        <dbReference type="Proteomes" id="UP000321062"/>
    </source>
</evidence>
<dbReference type="Gene3D" id="1.10.10.10">
    <property type="entry name" value="Winged helix-like DNA-binding domain superfamily/Winged helix DNA-binding domain"/>
    <property type="match status" value="1"/>
</dbReference>
<dbReference type="Pfam" id="PF00072">
    <property type="entry name" value="Response_reg"/>
    <property type="match status" value="1"/>
</dbReference>
<dbReference type="Proteomes" id="UP000321062">
    <property type="component" value="Chromosome"/>
</dbReference>
<keyword evidence="3" id="KW-0804">Transcription</keyword>
<proteinExistence type="predicted"/>
<dbReference type="InterPro" id="IPR011006">
    <property type="entry name" value="CheY-like_superfamily"/>
</dbReference>
<dbReference type="GO" id="GO:0006355">
    <property type="term" value="P:regulation of DNA-templated transcription"/>
    <property type="evidence" value="ECO:0007669"/>
    <property type="project" value="InterPro"/>
</dbReference>
<organism evidence="4 5">
    <name type="scientific">Paradevosia tibetensis</name>
    <dbReference type="NCBI Taxonomy" id="1447062"/>
    <lineage>
        <taxon>Bacteria</taxon>
        <taxon>Pseudomonadati</taxon>
        <taxon>Pseudomonadota</taxon>
        <taxon>Alphaproteobacteria</taxon>
        <taxon>Hyphomicrobiales</taxon>
        <taxon>Devosiaceae</taxon>
        <taxon>Paradevosia</taxon>
    </lineage>
</organism>
<dbReference type="OrthoDB" id="9782655at2"/>
<evidence type="ECO:0000256" key="3">
    <source>
        <dbReference type="ARBA" id="ARBA00023163"/>
    </source>
</evidence>
<name>A0A5B9DLK0_9HYPH</name>
<sequence length="219" mass="23303">MIRQTSNQPASPSTPAAPFVAVVDDDPSVLDALDNLLRSVSLATRLFATPGELLAAQLPDGPGCIVLDVRLPGVSGLDFQEHLAKSGIDRPIVFMTGHGDIPMTVRAMKAGAVDFLAKPFRDQDMLDAVMAAIERDTANRAANAALGGLRSEFDSLTSREREVMTHVVAGLMNKQVAGILGLSEITVKIHRGNVMRKMGVRTLADLVRKGEALGLKKAP</sequence>
<keyword evidence="5" id="KW-1185">Reference proteome</keyword>
<dbReference type="GO" id="GO:0000160">
    <property type="term" value="P:phosphorelay signal transduction system"/>
    <property type="evidence" value="ECO:0007669"/>
    <property type="project" value="InterPro"/>
</dbReference>
<reference evidence="4 5" key="1">
    <citation type="journal article" date="2015" name="Int. J. Syst. Evol. Microbiol.">
        <title>Youhaiella tibetensis gen. nov., sp. nov., isolated from subsurface sediment.</title>
        <authorList>
            <person name="Wang Y.X."/>
            <person name="Huang F.Q."/>
            <person name="Nogi Y."/>
            <person name="Pang S.J."/>
            <person name="Wang P.K."/>
            <person name="Lv J."/>
        </authorList>
    </citation>
    <scope>NUCLEOTIDE SEQUENCE [LARGE SCALE GENOMIC DNA]</scope>
    <source>
        <strain evidence="5">fig4</strain>
    </source>
</reference>
<dbReference type="GO" id="GO:0003677">
    <property type="term" value="F:DNA binding"/>
    <property type="evidence" value="ECO:0007669"/>
    <property type="project" value="UniProtKB-KW"/>
</dbReference>
<dbReference type="PROSITE" id="PS50043">
    <property type="entry name" value="HTH_LUXR_2"/>
    <property type="match status" value="1"/>
</dbReference>
<dbReference type="SUPFAM" id="SSF46894">
    <property type="entry name" value="C-terminal effector domain of the bipartite response regulators"/>
    <property type="match status" value="1"/>
</dbReference>
<dbReference type="AlphaFoldDB" id="A0A5B9DLK0"/>
<dbReference type="Pfam" id="PF00196">
    <property type="entry name" value="GerE"/>
    <property type="match status" value="1"/>
</dbReference>
<dbReference type="PANTHER" id="PTHR44688:SF16">
    <property type="entry name" value="DNA-BINDING TRANSCRIPTIONAL ACTIVATOR DEVR_DOSR"/>
    <property type="match status" value="1"/>
</dbReference>
<dbReference type="PANTHER" id="PTHR44688">
    <property type="entry name" value="DNA-BINDING TRANSCRIPTIONAL ACTIVATOR DEVR_DOSR"/>
    <property type="match status" value="1"/>
</dbReference>
<dbReference type="InterPro" id="IPR016032">
    <property type="entry name" value="Sig_transdc_resp-reg_C-effctor"/>
</dbReference>
<dbReference type="PROSITE" id="PS00622">
    <property type="entry name" value="HTH_LUXR_1"/>
    <property type="match status" value="1"/>
</dbReference>
<dbReference type="InterPro" id="IPR000792">
    <property type="entry name" value="Tscrpt_reg_LuxR_C"/>
</dbReference>
<dbReference type="SMART" id="SM00421">
    <property type="entry name" value="HTH_LUXR"/>
    <property type="match status" value="1"/>
</dbReference>
<dbReference type="KEGG" id="yti:FNA67_08375"/>
<dbReference type="SMART" id="SM00448">
    <property type="entry name" value="REC"/>
    <property type="match status" value="1"/>
</dbReference>
<keyword evidence="1" id="KW-0805">Transcription regulation</keyword>
<dbReference type="InterPro" id="IPR036388">
    <property type="entry name" value="WH-like_DNA-bd_sf"/>
</dbReference>